<dbReference type="Proteomes" id="UP000452293">
    <property type="component" value="Unassembled WGS sequence"/>
</dbReference>
<sequence>MNSLICTIEYGSSAGFSSKEDALESYQQSMDAYQDQISRLKKSRNMPFTFSEYLNYWLRDVYTPIFNSSSAQLRNRWVIELIILPHLHKDILLDCISTGYINKVLGDCQKVCTNGGYYAYRLLHMALRFAYYNSYIPDINFQEIRHYPEPVRNVTFYSNEQLRRFLDVASHSSSYLEIQLALFCGLKKGEILGLRYSDFHKKECTVKIQRIYTIQRNTEDGYQFKKLSGTRQNRTLKIPSFIFQELAIRRKKNLSILEKYPSETKYKSSICLGPAAKTKSDNTLGVSLKQIAIEAGLPVVCMGDLRYMFARFLMEQGFSLETISAILGHTKLNTTLAFCSIFPCEEPEIGIVIGNTLDPVFESGTER</sequence>
<dbReference type="SUPFAM" id="SSF56349">
    <property type="entry name" value="DNA breaking-rejoining enzymes"/>
    <property type="match status" value="1"/>
</dbReference>
<evidence type="ECO:0000313" key="4">
    <source>
        <dbReference type="EMBL" id="MZL76069.1"/>
    </source>
</evidence>
<protein>
    <submittedName>
        <fullName evidence="4">Tyrosine-type recombinase/integrase</fullName>
    </submittedName>
</protein>
<comment type="caution">
    <text evidence="4">The sequence shown here is derived from an EMBL/GenBank/DDBJ whole genome shotgun (WGS) entry which is preliminary data.</text>
</comment>
<gene>
    <name evidence="4" type="ORF">GT718_01555</name>
</gene>
<dbReference type="InterPro" id="IPR013762">
    <property type="entry name" value="Integrase-like_cat_sf"/>
</dbReference>
<dbReference type="InterPro" id="IPR011010">
    <property type="entry name" value="DNA_brk_join_enz"/>
</dbReference>
<feature type="domain" description="Tyr recombinase" evidence="3">
    <location>
        <begin position="152"/>
        <end position="351"/>
    </location>
</feature>
<keyword evidence="2" id="KW-0175">Coiled coil</keyword>
<evidence type="ECO:0000256" key="1">
    <source>
        <dbReference type="ARBA" id="ARBA00023172"/>
    </source>
</evidence>
<name>A0ABW9X1K8_9FIRM</name>
<evidence type="ECO:0000259" key="3">
    <source>
        <dbReference type="PROSITE" id="PS51898"/>
    </source>
</evidence>
<dbReference type="CDD" id="cd01189">
    <property type="entry name" value="INT_ICEBs1_C_like"/>
    <property type="match status" value="1"/>
</dbReference>
<reference evidence="4 5" key="1">
    <citation type="journal article" date="2019" name="Nat. Med.">
        <title>A library of human gut bacterial isolates paired with longitudinal multiomics data enables mechanistic microbiome research.</title>
        <authorList>
            <person name="Poyet M."/>
            <person name="Groussin M."/>
            <person name="Gibbons S.M."/>
            <person name="Avila-Pacheco J."/>
            <person name="Jiang X."/>
            <person name="Kearney S.M."/>
            <person name="Perrotta A.R."/>
            <person name="Berdy B."/>
            <person name="Zhao S."/>
            <person name="Lieberman T.D."/>
            <person name="Swanson P.K."/>
            <person name="Smith M."/>
            <person name="Roesemann S."/>
            <person name="Alexander J.E."/>
            <person name="Rich S.A."/>
            <person name="Livny J."/>
            <person name="Vlamakis H."/>
            <person name="Clish C."/>
            <person name="Bullock K."/>
            <person name="Deik A."/>
            <person name="Scott J."/>
            <person name="Pierce K.A."/>
            <person name="Xavier R.J."/>
            <person name="Alm E.J."/>
        </authorList>
    </citation>
    <scope>NUCLEOTIDE SEQUENCE [LARGE SCALE GENOMIC DNA]</scope>
    <source>
        <strain evidence="4 5">BIOML-A1</strain>
    </source>
</reference>
<dbReference type="Gene3D" id="1.10.443.10">
    <property type="entry name" value="Intergrase catalytic core"/>
    <property type="match status" value="1"/>
</dbReference>
<dbReference type="EMBL" id="WWVW01000002">
    <property type="protein sequence ID" value="MZL76069.1"/>
    <property type="molecule type" value="Genomic_DNA"/>
</dbReference>
<keyword evidence="5" id="KW-1185">Reference proteome</keyword>
<dbReference type="PROSITE" id="PS51898">
    <property type="entry name" value="TYR_RECOMBINASE"/>
    <property type="match status" value="1"/>
</dbReference>
<dbReference type="InterPro" id="IPR050090">
    <property type="entry name" value="Tyrosine_recombinase_XerCD"/>
</dbReference>
<organism evidence="4 5">
    <name type="scientific">Blautia massiliensis</name>
    <name type="common">ex Durand et al. 2017</name>
    <dbReference type="NCBI Taxonomy" id="1737424"/>
    <lineage>
        <taxon>Bacteria</taxon>
        <taxon>Bacillati</taxon>
        <taxon>Bacillota</taxon>
        <taxon>Clostridia</taxon>
        <taxon>Lachnospirales</taxon>
        <taxon>Lachnospiraceae</taxon>
        <taxon>Blautia</taxon>
    </lineage>
</organism>
<dbReference type="PANTHER" id="PTHR30349">
    <property type="entry name" value="PHAGE INTEGRASE-RELATED"/>
    <property type="match status" value="1"/>
</dbReference>
<accession>A0ABW9X1K8</accession>
<evidence type="ECO:0000256" key="2">
    <source>
        <dbReference type="SAM" id="Coils"/>
    </source>
</evidence>
<keyword evidence="1" id="KW-0233">DNA recombination</keyword>
<dbReference type="Pfam" id="PF00589">
    <property type="entry name" value="Phage_integrase"/>
    <property type="match status" value="1"/>
</dbReference>
<dbReference type="InterPro" id="IPR002104">
    <property type="entry name" value="Integrase_catalytic"/>
</dbReference>
<evidence type="ECO:0000313" key="5">
    <source>
        <dbReference type="Proteomes" id="UP000452293"/>
    </source>
</evidence>
<feature type="coiled-coil region" evidence="2">
    <location>
        <begin position="16"/>
        <end position="43"/>
    </location>
</feature>
<proteinExistence type="predicted"/>
<dbReference type="PANTHER" id="PTHR30349:SF64">
    <property type="entry name" value="PROPHAGE INTEGRASE INTD-RELATED"/>
    <property type="match status" value="1"/>
</dbReference>